<dbReference type="GO" id="GO:1990533">
    <property type="term" value="C:Dom34-Hbs1 complex"/>
    <property type="evidence" value="ECO:0007669"/>
    <property type="project" value="UniProtKB-ARBA"/>
</dbReference>
<sequence>MDLEKFSKYLADDKYLNESLISEKEFNITVLPPDTLVLKLAKGTLSAVETVTAFVKKYLIVNNCVEISTLLERELSAAFAMATFLDNYFKTTGGTLGPLHGLPINERQLGIVKQACVKSNDDSGSMGSIPLSIVHHAALASPEYLDARPVQSKGFLFNKLAVHSGAHSALKSIYKTTSQPKFKASSQTQLTMDYDEDELDYNSQDELEQFDEDKLTNEEYDLLHDLLPQLKAKLKLYNDDIPELALKEALYFNYFELEPSIEELKSNYKTQLAKLRAQKREKENNHSVDELSKPIDEVPSSGPSKLSRLAKARSGKQSSSILDQFTSNIPTLNEEVSILPNEDILRKKHKRLEAPRRDDSQTSQAPPSEKPSISFDIALDDSIILNNPIDNVSIFWMTSTTNDDETKRRRLNDSIFHPITNLPIEKVIKVQNNFNKPSPDDEILNAQKQAFEGVANLQIDEPKEKSTNKVKETKPFKKVDVGKELVSNPHFTKPHKSFVVIGHVDAGKSTLMGRLLFDYGIVDAKTVNKLVKESEKIGKGSFALAWIMDQTEEERSHGVTVDICATDFEVDTTKFTAIDAPGHRDFVPQLIGGVSNADFALLVVDSITGEFEAGFALDGQTKEHTILAKSLGVEKICVVVNKMDKEDWNENRFETIKSQLLEFLTSSDVDFKPEQIDFIPISGLTGNNVVKRDQSIETFKWYTGPTLGQYIENVPLSKLSKANAVQEPFYLSVHDVYKDKGDLKVIGKIYSGFVQSGETIVFHPSEETLQISSIQVSQQTVDFAIGGQLVTLIFKSSQVSNDSIDIVRSGDIVTKVKSSIKTVKKFVAALNLFNMDKPLLVGMPFVLFRNSSQVPARITNIREITNSNKKKKKNLLHLTSRQEAIVEIEVDGGSSLPLTTYDDNSKLGRIVLRREGQTIGAGKVTEI</sequence>
<feature type="domain" description="Tr-type G" evidence="13">
    <location>
        <begin position="493"/>
        <end position="720"/>
    </location>
</feature>
<comment type="subcellular location">
    <subcellularLocation>
        <location evidence="1">Cytoplasm</location>
    </subcellularLocation>
</comment>
<organism evidence="14 15">
    <name type="scientific">Candida metapsilosis</name>
    <dbReference type="NCBI Taxonomy" id="273372"/>
    <lineage>
        <taxon>Eukaryota</taxon>
        <taxon>Fungi</taxon>
        <taxon>Dikarya</taxon>
        <taxon>Ascomycota</taxon>
        <taxon>Saccharomycotina</taxon>
        <taxon>Pichiomycetes</taxon>
        <taxon>Debaryomycetaceae</taxon>
        <taxon>Candida/Lodderomyces clade</taxon>
        <taxon>Candida</taxon>
    </lineage>
</organism>
<evidence type="ECO:0000256" key="8">
    <source>
        <dbReference type="ARBA" id="ARBA00023134"/>
    </source>
</evidence>
<evidence type="ECO:0000313" key="15">
    <source>
        <dbReference type="Proteomes" id="UP000669133"/>
    </source>
</evidence>
<comment type="subunit">
    <text evidence="10">Component of the Dom34-Hbs1 complex, also named Pelota-HBS1L complex, composed of dom34 and hbs1.</text>
</comment>
<proteinExistence type="inferred from homology"/>
<feature type="region of interest" description="Disordered" evidence="12">
    <location>
        <begin position="351"/>
        <end position="373"/>
    </location>
</feature>
<dbReference type="FunFam" id="3.40.50.300:FF:000204">
    <property type="entry name" value="Translation elongation factor Tu"/>
    <property type="match status" value="1"/>
</dbReference>
<dbReference type="GO" id="GO:0005525">
    <property type="term" value="F:GTP binding"/>
    <property type="evidence" value="ECO:0007669"/>
    <property type="project" value="UniProtKB-KW"/>
</dbReference>
<dbReference type="EMBL" id="JAEOAQ010000003">
    <property type="protein sequence ID" value="KAG5419555.1"/>
    <property type="molecule type" value="Genomic_DNA"/>
</dbReference>
<reference evidence="14 15" key="1">
    <citation type="submission" date="2020-12" db="EMBL/GenBank/DDBJ databases">
        <title>Effect of drift, selection, and recombination on the evolution of hybrid genomes in Candida yeast pathogens.</title>
        <authorList>
            <person name="Mixao V."/>
            <person name="Ksiezopolska E."/>
            <person name="Saus E."/>
            <person name="Boekhout T."/>
            <person name="Gacser A."/>
            <person name="Gabaldon T."/>
        </authorList>
    </citation>
    <scope>NUCLEOTIDE SEQUENCE [LARGE SCALE GENOMIC DNA]</scope>
    <source>
        <strain evidence="14 15">BP57</strain>
    </source>
</reference>
<dbReference type="InterPro" id="IPR000795">
    <property type="entry name" value="T_Tr_GTP-bd_dom"/>
</dbReference>
<dbReference type="InterPro" id="IPR009000">
    <property type="entry name" value="Transl_B-barrel_sf"/>
</dbReference>
<dbReference type="SUPFAM" id="SSF50465">
    <property type="entry name" value="EF-Tu/eEF-1alpha/eIF2-gamma C-terminal domain"/>
    <property type="match status" value="1"/>
</dbReference>
<dbReference type="Pfam" id="PF08938">
    <property type="entry name" value="HBS1_N"/>
    <property type="match status" value="1"/>
</dbReference>
<dbReference type="Gene3D" id="2.40.30.10">
    <property type="entry name" value="Translation factors"/>
    <property type="match status" value="2"/>
</dbReference>
<dbReference type="FunFam" id="2.40.30.10:FF:000070">
    <property type="entry name" value="Translation elongation factor EF-1 subunit"/>
    <property type="match status" value="1"/>
</dbReference>
<accession>A0A8H8DC57</accession>
<evidence type="ECO:0000256" key="3">
    <source>
        <dbReference type="ARBA" id="ARBA00022490"/>
    </source>
</evidence>
<evidence type="ECO:0000259" key="13">
    <source>
        <dbReference type="PROSITE" id="PS51722"/>
    </source>
</evidence>
<dbReference type="Gene3D" id="3.40.50.300">
    <property type="entry name" value="P-loop containing nucleotide triphosphate hydrolases"/>
    <property type="match status" value="1"/>
</dbReference>
<dbReference type="PROSITE" id="PS51722">
    <property type="entry name" value="G_TR_2"/>
    <property type="match status" value="1"/>
</dbReference>
<dbReference type="GeneID" id="93651952"/>
<evidence type="ECO:0000256" key="11">
    <source>
        <dbReference type="ARBA" id="ARBA00074866"/>
    </source>
</evidence>
<dbReference type="RefSeq" id="XP_067548671.1">
    <property type="nucleotide sequence ID" value="XM_067692276.1"/>
</dbReference>
<evidence type="ECO:0000256" key="6">
    <source>
        <dbReference type="ARBA" id="ARBA00022845"/>
    </source>
</evidence>
<dbReference type="SUPFAM" id="SSF75304">
    <property type="entry name" value="Amidase signature (AS) enzymes"/>
    <property type="match status" value="1"/>
</dbReference>
<evidence type="ECO:0000313" key="14">
    <source>
        <dbReference type="EMBL" id="KAG5419555.1"/>
    </source>
</evidence>
<dbReference type="Pfam" id="PF22594">
    <property type="entry name" value="GTP-eEF1A_C"/>
    <property type="match status" value="1"/>
</dbReference>
<gene>
    <name evidence="14" type="ORF">I9W82_003323</name>
</gene>
<name>A0A8H8DC57_9ASCO</name>
<keyword evidence="6" id="KW-0810">Translation regulation</keyword>
<feature type="compositionally biased region" description="Basic and acidic residues" evidence="12">
    <location>
        <begin position="278"/>
        <end position="296"/>
    </location>
</feature>
<dbReference type="InterPro" id="IPR015033">
    <property type="entry name" value="HBS1-like_N"/>
</dbReference>
<keyword evidence="8" id="KW-0342">GTP-binding</keyword>
<keyword evidence="7" id="KW-0648">Protein biosynthesis</keyword>
<dbReference type="Pfam" id="PF00009">
    <property type="entry name" value="GTP_EFTU"/>
    <property type="match status" value="1"/>
</dbReference>
<evidence type="ECO:0000256" key="4">
    <source>
        <dbReference type="ARBA" id="ARBA00022741"/>
    </source>
</evidence>
<dbReference type="SUPFAM" id="SSF50447">
    <property type="entry name" value="Translation proteins"/>
    <property type="match status" value="1"/>
</dbReference>
<dbReference type="GO" id="GO:0003924">
    <property type="term" value="F:GTPase activity"/>
    <property type="evidence" value="ECO:0007669"/>
    <property type="project" value="InterPro"/>
</dbReference>
<evidence type="ECO:0000256" key="1">
    <source>
        <dbReference type="ARBA" id="ARBA00004496"/>
    </source>
</evidence>
<dbReference type="GO" id="GO:0006412">
    <property type="term" value="P:translation"/>
    <property type="evidence" value="ECO:0007669"/>
    <property type="project" value="UniProtKB-KW"/>
</dbReference>
<dbReference type="PANTHER" id="PTHR23115">
    <property type="entry name" value="TRANSLATION FACTOR"/>
    <property type="match status" value="1"/>
</dbReference>
<comment type="catalytic activity">
    <reaction evidence="9">
        <text>GTP + H2O = GDP + phosphate + H(+)</text>
        <dbReference type="Rhea" id="RHEA:19669"/>
        <dbReference type="ChEBI" id="CHEBI:15377"/>
        <dbReference type="ChEBI" id="CHEBI:15378"/>
        <dbReference type="ChEBI" id="CHEBI:37565"/>
        <dbReference type="ChEBI" id="CHEBI:43474"/>
        <dbReference type="ChEBI" id="CHEBI:58189"/>
    </reaction>
    <physiologicalReaction direction="left-to-right" evidence="9">
        <dbReference type="Rhea" id="RHEA:19670"/>
    </physiologicalReaction>
</comment>
<dbReference type="OrthoDB" id="342024at2759"/>
<dbReference type="InterPro" id="IPR036928">
    <property type="entry name" value="AS_sf"/>
</dbReference>
<keyword evidence="5" id="KW-0378">Hydrolase</keyword>
<dbReference type="GO" id="GO:0005737">
    <property type="term" value="C:cytoplasm"/>
    <property type="evidence" value="ECO:0007669"/>
    <property type="project" value="UniProtKB-SubCell"/>
</dbReference>
<dbReference type="InterPro" id="IPR054696">
    <property type="entry name" value="GTP-eEF1A_C"/>
</dbReference>
<dbReference type="SUPFAM" id="SSF52540">
    <property type="entry name" value="P-loop containing nucleoside triphosphate hydrolases"/>
    <property type="match status" value="1"/>
</dbReference>
<dbReference type="Proteomes" id="UP000669133">
    <property type="component" value="Unassembled WGS sequence"/>
</dbReference>
<comment type="caution">
    <text evidence="14">The sequence shown here is derived from an EMBL/GenBank/DDBJ whole genome shotgun (WGS) entry which is preliminary data.</text>
</comment>
<evidence type="ECO:0000256" key="12">
    <source>
        <dbReference type="SAM" id="MobiDB-lite"/>
    </source>
</evidence>
<evidence type="ECO:0000256" key="7">
    <source>
        <dbReference type="ARBA" id="ARBA00022917"/>
    </source>
</evidence>
<dbReference type="InterPro" id="IPR050100">
    <property type="entry name" value="TRAFAC_GTPase_members"/>
</dbReference>
<evidence type="ECO:0000256" key="2">
    <source>
        <dbReference type="ARBA" id="ARBA00007249"/>
    </source>
</evidence>
<dbReference type="InterPro" id="IPR027417">
    <property type="entry name" value="P-loop_NTPase"/>
</dbReference>
<dbReference type="Gene3D" id="3.90.1300.10">
    <property type="entry name" value="Amidase signature (AS) domain"/>
    <property type="match status" value="1"/>
</dbReference>
<dbReference type="GO" id="GO:0006417">
    <property type="term" value="P:regulation of translation"/>
    <property type="evidence" value="ECO:0007669"/>
    <property type="project" value="UniProtKB-KW"/>
</dbReference>
<evidence type="ECO:0000256" key="5">
    <source>
        <dbReference type="ARBA" id="ARBA00022801"/>
    </source>
</evidence>
<dbReference type="PRINTS" id="PR00315">
    <property type="entry name" value="ELONGATNFCT"/>
</dbReference>
<evidence type="ECO:0000256" key="9">
    <source>
        <dbReference type="ARBA" id="ARBA00049117"/>
    </source>
</evidence>
<protein>
    <recommendedName>
        <fullName evidence="11">Elongation factor 1 alpha-like protein</fullName>
    </recommendedName>
</protein>
<keyword evidence="4" id="KW-0547">Nucleotide-binding</keyword>
<evidence type="ECO:0000256" key="10">
    <source>
        <dbReference type="ARBA" id="ARBA00063537"/>
    </source>
</evidence>
<comment type="similarity">
    <text evidence="2">Belongs to the TRAFAC class translation factor GTPase superfamily. Classic translation factor GTPase family. EF-Tu/EF-1A subfamily.</text>
</comment>
<dbReference type="InterPro" id="IPR009001">
    <property type="entry name" value="Transl_elong_EF1A/Init_IF2_C"/>
</dbReference>
<dbReference type="AlphaFoldDB" id="A0A8H8DC57"/>
<dbReference type="CDD" id="cd01883">
    <property type="entry name" value="EF1_alpha"/>
    <property type="match status" value="1"/>
</dbReference>
<feature type="region of interest" description="Disordered" evidence="12">
    <location>
        <begin position="278"/>
        <end position="313"/>
    </location>
</feature>
<keyword evidence="15" id="KW-1185">Reference proteome</keyword>
<keyword evidence="3" id="KW-0963">Cytoplasm</keyword>